<dbReference type="PANTHER" id="PTHR43071:SF2">
    <property type="entry name" value="2-AMINO-4-HYDROXY-6-HYDROXYMETHYLDIHYDROPTERIDINE PYROPHOSPHOKINASE"/>
    <property type="match status" value="1"/>
</dbReference>
<evidence type="ECO:0000256" key="4">
    <source>
        <dbReference type="ARBA" id="ARBA00022741"/>
    </source>
</evidence>
<dbReference type="PANTHER" id="PTHR43071">
    <property type="entry name" value="2-AMINO-4-HYDROXY-6-HYDROXYMETHYLDIHYDROPTERIDINE PYROPHOSPHOKINASE"/>
    <property type="match status" value="1"/>
</dbReference>
<dbReference type="SUPFAM" id="SSF55083">
    <property type="entry name" value="6-hydroxymethyl-7,8-dihydropterin pyrophosphokinase, HPPK"/>
    <property type="match status" value="1"/>
</dbReference>
<dbReference type="EC" id="2.7.6.3" evidence="2"/>
<protein>
    <recommendedName>
        <fullName evidence="2">2-amino-4-hydroxy-6-hydroxymethyldihydropteridine diphosphokinase</fullName>
        <ecNumber evidence="2">2.7.6.3</ecNumber>
    </recommendedName>
</protein>
<keyword evidence="3" id="KW-0808">Transferase</keyword>
<evidence type="ECO:0000256" key="3">
    <source>
        <dbReference type="ARBA" id="ARBA00022679"/>
    </source>
</evidence>
<evidence type="ECO:0000256" key="6">
    <source>
        <dbReference type="ARBA" id="ARBA00022840"/>
    </source>
</evidence>
<keyword evidence="5 9" id="KW-0418">Kinase</keyword>
<evidence type="ECO:0000256" key="7">
    <source>
        <dbReference type="ARBA" id="ARBA00022909"/>
    </source>
</evidence>
<evidence type="ECO:0000256" key="5">
    <source>
        <dbReference type="ARBA" id="ARBA00022777"/>
    </source>
</evidence>
<dbReference type="GO" id="GO:0016301">
    <property type="term" value="F:kinase activity"/>
    <property type="evidence" value="ECO:0007669"/>
    <property type="project" value="UniProtKB-KW"/>
</dbReference>
<feature type="domain" description="7,8-dihydro-6-hydroxymethylpterin-pyrophosphokinase" evidence="8">
    <location>
        <begin position="5"/>
        <end position="129"/>
    </location>
</feature>
<evidence type="ECO:0000313" key="10">
    <source>
        <dbReference type="EMBL" id="VFJ48948.1"/>
    </source>
</evidence>
<evidence type="ECO:0000256" key="1">
    <source>
        <dbReference type="ARBA" id="ARBA00005051"/>
    </source>
</evidence>
<reference evidence="9" key="1">
    <citation type="submission" date="2019-02" db="EMBL/GenBank/DDBJ databases">
        <authorList>
            <person name="Gruber-Vodicka R. H."/>
            <person name="Seah K. B. B."/>
        </authorList>
    </citation>
    <scope>NUCLEOTIDE SEQUENCE</scope>
    <source>
        <strain evidence="9">BECK_BZ163</strain>
        <strain evidence="11">BECK_BZ164</strain>
        <strain evidence="10">BECK_BZ165</strain>
    </source>
</reference>
<keyword evidence="7" id="KW-0289">Folate biosynthesis</keyword>
<dbReference type="Gene3D" id="3.30.70.560">
    <property type="entry name" value="7,8-Dihydro-6-hydroxymethylpterin-pyrophosphokinase HPPK"/>
    <property type="match status" value="1"/>
</dbReference>
<dbReference type="GO" id="GO:0005524">
    <property type="term" value="F:ATP binding"/>
    <property type="evidence" value="ECO:0007669"/>
    <property type="project" value="UniProtKB-KW"/>
</dbReference>
<dbReference type="InterPro" id="IPR035907">
    <property type="entry name" value="Hppk_sf"/>
</dbReference>
<accession>A0A450S9B3</accession>
<dbReference type="NCBIfam" id="TIGR01498">
    <property type="entry name" value="folK"/>
    <property type="match status" value="1"/>
</dbReference>
<gene>
    <name evidence="9" type="ORF">BECKFM1743A_GA0114220_100616</name>
    <name evidence="11" type="ORF">BECKFM1743B_GA0114221_102977</name>
    <name evidence="10" type="ORF">BECKFM1743C_GA0114222_100656</name>
</gene>
<dbReference type="EMBL" id="CAADFL010000297">
    <property type="protein sequence ID" value="VFK13894.1"/>
    <property type="molecule type" value="Genomic_DNA"/>
</dbReference>
<dbReference type="CDD" id="cd00483">
    <property type="entry name" value="HPPK"/>
    <property type="match status" value="1"/>
</dbReference>
<keyword evidence="4" id="KW-0547">Nucleotide-binding</keyword>
<dbReference type="InterPro" id="IPR000550">
    <property type="entry name" value="Hppk"/>
</dbReference>
<dbReference type="UniPathway" id="UPA00077">
    <property type="reaction ID" value="UER00155"/>
</dbReference>
<keyword evidence="6" id="KW-0067">ATP-binding</keyword>
<evidence type="ECO:0000259" key="8">
    <source>
        <dbReference type="Pfam" id="PF01288"/>
    </source>
</evidence>
<evidence type="ECO:0000313" key="9">
    <source>
        <dbReference type="EMBL" id="VFJ48567.1"/>
    </source>
</evidence>
<dbReference type="EMBL" id="CAADFA010000065">
    <property type="protein sequence ID" value="VFJ48948.1"/>
    <property type="molecule type" value="Genomic_DNA"/>
</dbReference>
<dbReference type="AlphaFoldDB" id="A0A450S9B3"/>
<dbReference type="GO" id="GO:0046654">
    <property type="term" value="P:tetrahydrofolate biosynthetic process"/>
    <property type="evidence" value="ECO:0007669"/>
    <property type="project" value="UniProtKB-UniPathway"/>
</dbReference>
<dbReference type="GO" id="GO:0003848">
    <property type="term" value="F:2-amino-4-hydroxy-6-hydroxymethyldihydropteridine diphosphokinase activity"/>
    <property type="evidence" value="ECO:0007669"/>
    <property type="project" value="UniProtKB-EC"/>
</dbReference>
<dbReference type="Pfam" id="PF01288">
    <property type="entry name" value="HPPK"/>
    <property type="match status" value="1"/>
</dbReference>
<evidence type="ECO:0000256" key="2">
    <source>
        <dbReference type="ARBA" id="ARBA00013253"/>
    </source>
</evidence>
<sequence length="168" mass="19074">MAKVYVSLGSNIDRSRNIRFAIKRLQAEYAPLLTSSVYESDPVGFQGDRFFNLVVGFDTHDSPAAVFRTLRSIEHQCDRTRGGIRFSDRTLDLDLLLYDALVIREQGITLPREEILTCAFVLAPLAEIAGEHRHPVQRHTFARLWSEFDKTGQPIWTVPFDPVEAGEP</sequence>
<name>A0A450S9B3_9GAMM</name>
<dbReference type="EMBL" id="CAADEZ010000061">
    <property type="protein sequence ID" value="VFJ48567.1"/>
    <property type="molecule type" value="Genomic_DNA"/>
</dbReference>
<dbReference type="GO" id="GO:0046656">
    <property type="term" value="P:folic acid biosynthetic process"/>
    <property type="evidence" value="ECO:0007669"/>
    <property type="project" value="UniProtKB-KW"/>
</dbReference>
<comment type="pathway">
    <text evidence="1">Cofactor biosynthesis; tetrahydrofolate biosynthesis; 2-amino-4-hydroxy-6-hydroxymethyl-7,8-dihydropteridine diphosphate from 7,8-dihydroneopterin triphosphate: step 4/4.</text>
</comment>
<proteinExistence type="predicted"/>
<evidence type="ECO:0000313" key="11">
    <source>
        <dbReference type="EMBL" id="VFK13894.1"/>
    </source>
</evidence>
<organism evidence="9">
    <name type="scientific">Candidatus Kentrum sp. FM</name>
    <dbReference type="NCBI Taxonomy" id="2126340"/>
    <lineage>
        <taxon>Bacteria</taxon>
        <taxon>Pseudomonadati</taxon>
        <taxon>Pseudomonadota</taxon>
        <taxon>Gammaproteobacteria</taxon>
        <taxon>Candidatus Kentrum</taxon>
    </lineage>
</organism>